<reference evidence="1 2" key="1">
    <citation type="submission" date="2019-05" db="EMBL/GenBank/DDBJ databases">
        <title>Another draft genome of Portunus trituberculatus and its Hox gene families provides insights of decapod evolution.</title>
        <authorList>
            <person name="Jeong J.-H."/>
            <person name="Song I."/>
            <person name="Kim S."/>
            <person name="Choi T."/>
            <person name="Kim D."/>
            <person name="Ryu S."/>
            <person name="Kim W."/>
        </authorList>
    </citation>
    <scope>NUCLEOTIDE SEQUENCE [LARGE SCALE GENOMIC DNA]</scope>
    <source>
        <tissue evidence="1">Muscle</tissue>
    </source>
</reference>
<keyword evidence="2" id="KW-1185">Reference proteome</keyword>
<evidence type="ECO:0000313" key="1">
    <source>
        <dbReference type="EMBL" id="MPC66460.1"/>
    </source>
</evidence>
<proteinExistence type="predicted"/>
<comment type="caution">
    <text evidence="1">The sequence shown here is derived from an EMBL/GenBank/DDBJ whole genome shotgun (WGS) entry which is preliminary data.</text>
</comment>
<accession>A0A5B7H2Y5</accession>
<gene>
    <name evidence="1" type="ORF">E2C01_060610</name>
</gene>
<dbReference type="AlphaFoldDB" id="A0A5B7H2Y5"/>
<name>A0A5B7H2Y5_PORTR</name>
<dbReference type="EMBL" id="VSRR010024787">
    <property type="protein sequence ID" value="MPC66460.1"/>
    <property type="molecule type" value="Genomic_DNA"/>
</dbReference>
<protein>
    <submittedName>
        <fullName evidence="1">Uncharacterized protein</fullName>
    </submittedName>
</protein>
<dbReference type="Proteomes" id="UP000324222">
    <property type="component" value="Unassembled WGS sequence"/>
</dbReference>
<organism evidence="1 2">
    <name type="scientific">Portunus trituberculatus</name>
    <name type="common">Swimming crab</name>
    <name type="synonym">Neptunus trituberculatus</name>
    <dbReference type="NCBI Taxonomy" id="210409"/>
    <lineage>
        <taxon>Eukaryota</taxon>
        <taxon>Metazoa</taxon>
        <taxon>Ecdysozoa</taxon>
        <taxon>Arthropoda</taxon>
        <taxon>Crustacea</taxon>
        <taxon>Multicrustacea</taxon>
        <taxon>Malacostraca</taxon>
        <taxon>Eumalacostraca</taxon>
        <taxon>Eucarida</taxon>
        <taxon>Decapoda</taxon>
        <taxon>Pleocyemata</taxon>
        <taxon>Brachyura</taxon>
        <taxon>Eubrachyura</taxon>
        <taxon>Portunoidea</taxon>
        <taxon>Portunidae</taxon>
        <taxon>Portuninae</taxon>
        <taxon>Portunus</taxon>
    </lineage>
</organism>
<evidence type="ECO:0000313" key="2">
    <source>
        <dbReference type="Proteomes" id="UP000324222"/>
    </source>
</evidence>
<sequence length="161" mass="16988">MVPASATAPTTTTGGFHASVPRTDKAVHSALGTFCTVCGDGVGNSHLAPMPVGYPITQDTEVGVCRTAPMPDSQTPIQDMASAIWLPCLVASLLSPPMVLSAVQDVKVGVCHMAPMLGSQLIIPSHGLGVGETFPLLRWWSLATAMLLNVWWPSPYPEYEC</sequence>